<dbReference type="EMBL" id="JBHTLU010000012">
    <property type="protein sequence ID" value="MFD1219613.1"/>
    <property type="molecule type" value="Genomic_DNA"/>
</dbReference>
<protein>
    <submittedName>
        <fullName evidence="1">Uncharacterized protein</fullName>
    </submittedName>
</protein>
<sequence>MALMQYMVDHRVIMNSWGEEMTCKHDQLARSCNICDLENVIDDYRKLHEWIKRRYGEEWTFEMGTGEVVEEILSKFDEIGM</sequence>
<dbReference type="Proteomes" id="UP001597180">
    <property type="component" value="Unassembled WGS sequence"/>
</dbReference>
<accession>A0ABW3UFZ1</accession>
<proteinExistence type="predicted"/>
<dbReference type="RefSeq" id="WP_345594925.1">
    <property type="nucleotide sequence ID" value="NZ_BAABJG010000055.1"/>
</dbReference>
<comment type="caution">
    <text evidence="1">The sequence shown here is derived from an EMBL/GenBank/DDBJ whole genome shotgun (WGS) entry which is preliminary data.</text>
</comment>
<evidence type="ECO:0000313" key="2">
    <source>
        <dbReference type="Proteomes" id="UP001597180"/>
    </source>
</evidence>
<organism evidence="1 2">
    <name type="scientific">Paenibacillus vulneris</name>
    <dbReference type="NCBI Taxonomy" id="1133364"/>
    <lineage>
        <taxon>Bacteria</taxon>
        <taxon>Bacillati</taxon>
        <taxon>Bacillota</taxon>
        <taxon>Bacilli</taxon>
        <taxon>Bacillales</taxon>
        <taxon>Paenibacillaceae</taxon>
        <taxon>Paenibacillus</taxon>
    </lineage>
</organism>
<gene>
    <name evidence="1" type="ORF">ACFQ4B_05750</name>
</gene>
<evidence type="ECO:0000313" key="1">
    <source>
        <dbReference type="EMBL" id="MFD1219613.1"/>
    </source>
</evidence>
<reference evidence="2" key="1">
    <citation type="journal article" date="2019" name="Int. J. Syst. Evol. Microbiol.">
        <title>The Global Catalogue of Microorganisms (GCM) 10K type strain sequencing project: providing services to taxonomists for standard genome sequencing and annotation.</title>
        <authorList>
            <consortium name="The Broad Institute Genomics Platform"/>
            <consortium name="The Broad Institute Genome Sequencing Center for Infectious Disease"/>
            <person name="Wu L."/>
            <person name="Ma J."/>
        </authorList>
    </citation>
    <scope>NUCLEOTIDE SEQUENCE [LARGE SCALE GENOMIC DNA]</scope>
    <source>
        <strain evidence="2">CCUG 53270</strain>
    </source>
</reference>
<name>A0ABW3UFZ1_9BACL</name>
<keyword evidence="2" id="KW-1185">Reference proteome</keyword>